<evidence type="ECO:0000313" key="1">
    <source>
        <dbReference type="EMBL" id="MBW0583058.1"/>
    </source>
</evidence>
<organism evidence="1 2">
    <name type="scientific">Austropuccinia psidii MF-1</name>
    <dbReference type="NCBI Taxonomy" id="1389203"/>
    <lineage>
        <taxon>Eukaryota</taxon>
        <taxon>Fungi</taxon>
        <taxon>Dikarya</taxon>
        <taxon>Basidiomycota</taxon>
        <taxon>Pucciniomycotina</taxon>
        <taxon>Pucciniomycetes</taxon>
        <taxon>Pucciniales</taxon>
        <taxon>Sphaerophragmiaceae</taxon>
        <taxon>Austropuccinia</taxon>
    </lineage>
</organism>
<reference evidence="1" key="1">
    <citation type="submission" date="2021-03" db="EMBL/GenBank/DDBJ databases">
        <title>Draft genome sequence of rust myrtle Austropuccinia psidii MF-1, a brazilian biotype.</title>
        <authorList>
            <person name="Quecine M.C."/>
            <person name="Pachon D.M.R."/>
            <person name="Bonatelli M.L."/>
            <person name="Correr F.H."/>
            <person name="Franceschini L.M."/>
            <person name="Leite T.F."/>
            <person name="Margarido G.R.A."/>
            <person name="Almeida C.A."/>
            <person name="Ferrarezi J.A."/>
            <person name="Labate C.A."/>
        </authorList>
    </citation>
    <scope>NUCLEOTIDE SEQUENCE</scope>
    <source>
        <strain evidence="1">MF-1</strain>
    </source>
</reference>
<dbReference type="PANTHER" id="PTHR37984">
    <property type="entry name" value="PROTEIN CBG26694"/>
    <property type="match status" value="1"/>
</dbReference>
<dbReference type="Proteomes" id="UP000765509">
    <property type="component" value="Unassembled WGS sequence"/>
</dbReference>
<dbReference type="InterPro" id="IPR050951">
    <property type="entry name" value="Retrovirus_Pol_polyprotein"/>
</dbReference>
<comment type="caution">
    <text evidence="1">The sequence shown here is derived from an EMBL/GenBank/DDBJ whole genome shotgun (WGS) entry which is preliminary data.</text>
</comment>
<keyword evidence="2" id="KW-1185">Reference proteome</keyword>
<dbReference type="PANTHER" id="PTHR37984:SF5">
    <property type="entry name" value="PROTEIN NYNRIN-LIKE"/>
    <property type="match status" value="1"/>
</dbReference>
<gene>
    <name evidence="1" type="ORF">O181_122773</name>
</gene>
<accession>A0A9Q3KKH4</accession>
<name>A0A9Q3KKH4_9BASI</name>
<dbReference type="AlphaFoldDB" id="A0A9Q3KKH4"/>
<sequence length="333" mass="38507">MGDAIRDYSDFDQDPREEFLVGYKEETQIEIQDIQLEAGMPQDTANKNLCVNTQYAQTFLVTPTKGMEYIHGTATKMTFCIDNSQHPLIIDSGAQCSIVARTYLDDHFPNWETQLLLTRAKNFRISSGKMPSIGTIIKEIIIPHRKANIRLNRDKNRNITIGTNKEKKFSLDIYQISTHDPLEELLNEFREGQFSTTHTRKQKLSILKMLRKNRPAFSFGGEPLEKIRGNDIELYLDMERPYPPMLRRPPYPESLETRKKIKKHMNELLDMDVIRKIGHNEIVPITTPVPITWHDGKCRLCGDFRALNHYTKADRYPIPGLPHALDKLEKASI</sequence>
<proteinExistence type="predicted"/>
<dbReference type="Gene3D" id="3.10.10.10">
    <property type="entry name" value="HIV Type 1 Reverse Transcriptase, subunit A, domain 1"/>
    <property type="match status" value="1"/>
</dbReference>
<protein>
    <recommendedName>
        <fullName evidence="3">Peptidase A2 domain-containing protein</fullName>
    </recommendedName>
</protein>
<evidence type="ECO:0000313" key="2">
    <source>
        <dbReference type="Proteomes" id="UP000765509"/>
    </source>
</evidence>
<dbReference type="SUPFAM" id="SSF56672">
    <property type="entry name" value="DNA/RNA polymerases"/>
    <property type="match status" value="1"/>
</dbReference>
<dbReference type="EMBL" id="AVOT02114148">
    <property type="protein sequence ID" value="MBW0583058.1"/>
    <property type="molecule type" value="Genomic_DNA"/>
</dbReference>
<evidence type="ECO:0008006" key="3">
    <source>
        <dbReference type="Google" id="ProtNLM"/>
    </source>
</evidence>
<dbReference type="InterPro" id="IPR043502">
    <property type="entry name" value="DNA/RNA_pol_sf"/>
</dbReference>